<comment type="caution">
    <text evidence="2">The sequence shown here is derived from an EMBL/GenBank/DDBJ whole genome shotgun (WGS) entry which is preliminary data.</text>
</comment>
<proteinExistence type="predicted"/>
<feature type="region of interest" description="Disordered" evidence="1">
    <location>
        <begin position="127"/>
        <end position="164"/>
    </location>
</feature>
<evidence type="ECO:0000256" key="1">
    <source>
        <dbReference type="SAM" id="MobiDB-lite"/>
    </source>
</evidence>
<feature type="region of interest" description="Disordered" evidence="1">
    <location>
        <begin position="191"/>
        <end position="260"/>
    </location>
</feature>
<keyword evidence="3" id="KW-1185">Reference proteome</keyword>
<name>A0ABD2NLJ5_9CUCU</name>
<organism evidence="2 3">
    <name type="scientific">Cryptolaemus montrouzieri</name>
    <dbReference type="NCBI Taxonomy" id="559131"/>
    <lineage>
        <taxon>Eukaryota</taxon>
        <taxon>Metazoa</taxon>
        <taxon>Ecdysozoa</taxon>
        <taxon>Arthropoda</taxon>
        <taxon>Hexapoda</taxon>
        <taxon>Insecta</taxon>
        <taxon>Pterygota</taxon>
        <taxon>Neoptera</taxon>
        <taxon>Endopterygota</taxon>
        <taxon>Coleoptera</taxon>
        <taxon>Polyphaga</taxon>
        <taxon>Cucujiformia</taxon>
        <taxon>Coccinelloidea</taxon>
        <taxon>Coccinellidae</taxon>
        <taxon>Scymninae</taxon>
        <taxon>Scymnini</taxon>
        <taxon>Cryptolaemus</taxon>
    </lineage>
</organism>
<reference evidence="2 3" key="1">
    <citation type="journal article" date="2021" name="BMC Biol.">
        <title>Horizontally acquired antibacterial genes associated with adaptive radiation of ladybird beetles.</title>
        <authorList>
            <person name="Li H.S."/>
            <person name="Tang X.F."/>
            <person name="Huang Y.H."/>
            <person name="Xu Z.Y."/>
            <person name="Chen M.L."/>
            <person name="Du X.Y."/>
            <person name="Qiu B.Y."/>
            <person name="Chen P.T."/>
            <person name="Zhang W."/>
            <person name="Slipinski A."/>
            <person name="Escalona H.E."/>
            <person name="Waterhouse R.M."/>
            <person name="Zwick A."/>
            <person name="Pang H."/>
        </authorList>
    </citation>
    <scope>NUCLEOTIDE SEQUENCE [LARGE SCALE GENOMIC DNA]</scope>
    <source>
        <strain evidence="2">SYSU2018</strain>
    </source>
</reference>
<dbReference type="EMBL" id="JABFTP020000124">
    <property type="protein sequence ID" value="KAL3279409.1"/>
    <property type="molecule type" value="Genomic_DNA"/>
</dbReference>
<feature type="compositionally biased region" description="Low complexity" evidence="1">
    <location>
        <begin position="1"/>
        <end position="11"/>
    </location>
</feature>
<feature type="compositionally biased region" description="Polar residues" evidence="1">
    <location>
        <begin position="79"/>
        <end position="94"/>
    </location>
</feature>
<feature type="region of interest" description="Disordered" evidence="1">
    <location>
        <begin position="1"/>
        <end position="94"/>
    </location>
</feature>
<protein>
    <submittedName>
        <fullName evidence="2">Uncharacterized protein</fullName>
    </submittedName>
</protein>
<dbReference type="AlphaFoldDB" id="A0ABD2NLJ5"/>
<evidence type="ECO:0000313" key="3">
    <source>
        <dbReference type="Proteomes" id="UP001516400"/>
    </source>
</evidence>
<feature type="compositionally biased region" description="Polar residues" evidence="1">
    <location>
        <begin position="213"/>
        <end position="227"/>
    </location>
</feature>
<sequence length="260" mass="28062">MQQQQLAAQLAHHGGSARQAPLSPTPSDSDSDISLGAHSPPISSPGPLHFGSSSPTPITNFRFGPHSPGPMPPQFRFGNHTSPNFRLDRQSPTQPNFRLERKLMNSPDSDPSNSYHTAVNLRMSHNESPIDVDSNNEKPSSPLRADNSPPQTNLQHSPPPINLRLPDSLRLAAESGGIKIETPLALRLGTPHQINSTSPQLSNPLRIHVGNPNKISSPPSPHNTNIVLPQMHGGIMRIAPPSPSNAPPNLHRPFSPPRLT</sequence>
<feature type="compositionally biased region" description="Polar residues" evidence="1">
    <location>
        <begin position="192"/>
        <end position="203"/>
    </location>
</feature>
<gene>
    <name evidence="2" type="ORF">HHI36_016920</name>
</gene>
<evidence type="ECO:0000313" key="2">
    <source>
        <dbReference type="EMBL" id="KAL3279409.1"/>
    </source>
</evidence>
<dbReference type="Proteomes" id="UP001516400">
    <property type="component" value="Unassembled WGS sequence"/>
</dbReference>
<feature type="compositionally biased region" description="Low complexity" evidence="1">
    <location>
        <begin position="21"/>
        <end position="34"/>
    </location>
</feature>
<accession>A0ABD2NLJ5</accession>